<dbReference type="EMBL" id="CM042882">
    <property type="protein sequence ID" value="KAI4382482.1"/>
    <property type="molecule type" value="Genomic_DNA"/>
</dbReference>
<proteinExistence type="predicted"/>
<gene>
    <name evidence="1" type="ORF">MLD38_008440</name>
</gene>
<reference evidence="2" key="1">
    <citation type="journal article" date="2023" name="Front. Plant Sci.">
        <title>Chromosomal-level genome assembly of Melastoma candidum provides insights into trichome evolution.</title>
        <authorList>
            <person name="Zhong Y."/>
            <person name="Wu W."/>
            <person name="Sun C."/>
            <person name="Zou P."/>
            <person name="Liu Y."/>
            <person name="Dai S."/>
            <person name="Zhou R."/>
        </authorList>
    </citation>
    <scope>NUCLEOTIDE SEQUENCE [LARGE SCALE GENOMIC DNA]</scope>
</reference>
<evidence type="ECO:0000313" key="1">
    <source>
        <dbReference type="EMBL" id="KAI4382482.1"/>
    </source>
</evidence>
<comment type="caution">
    <text evidence="1">The sequence shown here is derived from an EMBL/GenBank/DDBJ whole genome shotgun (WGS) entry which is preliminary data.</text>
</comment>
<protein>
    <submittedName>
        <fullName evidence="1">Uncharacterized protein</fullName>
    </submittedName>
</protein>
<organism evidence="1 2">
    <name type="scientific">Melastoma candidum</name>
    <dbReference type="NCBI Taxonomy" id="119954"/>
    <lineage>
        <taxon>Eukaryota</taxon>
        <taxon>Viridiplantae</taxon>
        <taxon>Streptophyta</taxon>
        <taxon>Embryophyta</taxon>
        <taxon>Tracheophyta</taxon>
        <taxon>Spermatophyta</taxon>
        <taxon>Magnoliopsida</taxon>
        <taxon>eudicotyledons</taxon>
        <taxon>Gunneridae</taxon>
        <taxon>Pentapetalae</taxon>
        <taxon>rosids</taxon>
        <taxon>malvids</taxon>
        <taxon>Myrtales</taxon>
        <taxon>Melastomataceae</taxon>
        <taxon>Melastomatoideae</taxon>
        <taxon>Melastomateae</taxon>
        <taxon>Melastoma</taxon>
    </lineage>
</organism>
<evidence type="ECO:0000313" key="2">
    <source>
        <dbReference type="Proteomes" id="UP001057402"/>
    </source>
</evidence>
<sequence length="106" mass="11988">MGGRGSKSRGRRHDSDRGQHGGFTSYPPPTPYHDPYPQNHPPHSYAPPPPPQYSSSFYESRAPPPPPPPLHQRKRLERKYSRIADNYRSLAEVSQLSFISVSIVII</sequence>
<dbReference type="Proteomes" id="UP001057402">
    <property type="component" value="Chromosome 3"/>
</dbReference>
<keyword evidence="2" id="KW-1185">Reference proteome</keyword>
<accession>A0ACB9RU13</accession>
<name>A0ACB9RU13_9MYRT</name>